<accession>A0ABN0RIG0</accession>
<comment type="caution">
    <text evidence="2">The sequence shown here is derived from an EMBL/GenBank/DDBJ whole genome shotgun (WGS) entry which is preliminary data.</text>
</comment>
<evidence type="ECO:0000313" key="3">
    <source>
        <dbReference type="Proteomes" id="UP000019249"/>
    </source>
</evidence>
<feature type="domain" description="GIY-YIG" evidence="1">
    <location>
        <begin position="39"/>
        <end position="126"/>
    </location>
</feature>
<dbReference type="PROSITE" id="PS50164">
    <property type="entry name" value="GIY_YIG"/>
    <property type="match status" value="1"/>
</dbReference>
<dbReference type="Proteomes" id="UP000019249">
    <property type="component" value="Unassembled WGS sequence"/>
</dbReference>
<dbReference type="Pfam" id="PF01541">
    <property type="entry name" value="GIY-YIG"/>
    <property type="match status" value="1"/>
</dbReference>
<evidence type="ECO:0000313" key="2">
    <source>
        <dbReference type="EMBL" id="EUJ33754.1"/>
    </source>
</evidence>
<dbReference type="RefSeq" id="WP_036095649.1">
    <property type="nucleotide sequence ID" value="NZ_AODF01000001.1"/>
</dbReference>
<dbReference type="InterPro" id="IPR018647">
    <property type="entry name" value="SLFN_3-like_DNA/RNA_helicase"/>
</dbReference>
<sequence>MDEINAPIIKKIDYSLRAITAISSHLPIEDKLASKLLLIYPTVYIINDKQKKEHLVYVGETTDINRRTKEHMDRDIKKNANTRWNSFLESDTSTMYIIGHSYFNKSLTLDIENKLMSYMLGSEKVTGILNKRRNGQNQYYTSDIFDDVFRQIWSGLEQLDNQLFPKEPVIRDSALFKASPFHKLSEEQYAAKELILQKIESALLKDDNNQVIFVSGDAGTGKTVLISSLFYDLSMFSKQAIDSAIFEETNNYLLVNHDEQLTVYHQIAEKLGLLDNNKSCVSKPTKFIKNHDPSTPIDVALVDEGHLLWTQGKQAYQGKNQLLDIIKRAKITIVVFDRKQILRSEQYWEDEQLRQIENIARDTNNYISLVNQFRIDAGEETVQWIRSLIDYQTIEEIPNDKKYDLRIFASPSAMFNSIKKKMEQSGLARMLATFDWPYIDKKKPLDEEYWNVKIGNWSMPWNLQLPKLKNEAKNLAWAEQSQTIDEVGSTFTIQGFDLNYAGVIIGPSVKYRNGRIVFDKSLSKNKKATQFRTLSDGTKGDFSEEFLRNELNVLLTRGIRGLYLYAVDEELRIALLNAQNEKKKKRTPTDL</sequence>
<proteinExistence type="predicted"/>
<keyword evidence="3" id="KW-1185">Reference proteome</keyword>
<dbReference type="EMBL" id="AODF01000001">
    <property type="protein sequence ID" value="EUJ33754.1"/>
    <property type="molecule type" value="Genomic_DNA"/>
</dbReference>
<name>A0ABN0RIG0_9LIST</name>
<dbReference type="Gene3D" id="3.40.50.300">
    <property type="entry name" value="P-loop containing nucleotide triphosphate hydrolases"/>
    <property type="match status" value="1"/>
</dbReference>
<gene>
    <name evidence="2" type="ORF">MFLO_00920</name>
</gene>
<organism evidence="2 3">
    <name type="scientific">Listeria floridensis FSL S10-1187</name>
    <dbReference type="NCBI Taxonomy" id="1265817"/>
    <lineage>
        <taxon>Bacteria</taxon>
        <taxon>Bacillati</taxon>
        <taxon>Bacillota</taxon>
        <taxon>Bacilli</taxon>
        <taxon>Bacillales</taxon>
        <taxon>Listeriaceae</taxon>
        <taxon>Listeria</taxon>
    </lineage>
</organism>
<reference evidence="2 3" key="1">
    <citation type="journal article" date="2014" name="Int. J. Syst. Evol. Microbiol.">
        <title>Listeria floridensis sp. nov., Listeria aquatica sp. nov., Listeria cornellensis sp. nov., Listeria riparia sp. nov. and Listeria grandensis sp. nov., from agricultural and natural environments.</title>
        <authorList>
            <person name="den Bakker H.C."/>
            <person name="Warchocki S."/>
            <person name="Wright E.M."/>
            <person name="Allred A.F."/>
            <person name="Ahlstrom C."/>
            <person name="Manuel C.S."/>
            <person name="Stasiewicz M.J."/>
            <person name="Burrell A."/>
            <person name="Roof S."/>
            <person name="Strawn L."/>
            <person name="Fortes E.D."/>
            <person name="Nightingale K.K."/>
            <person name="Kephart D."/>
            <person name="Wiedmann M."/>
        </authorList>
    </citation>
    <scope>NUCLEOTIDE SEQUENCE [LARGE SCALE GENOMIC DNA]</scope>
    <source>
        <strain evidence="2 3">FSL S10-1187</strain>
    </source>
</reference>
<dbReference type="SUPFAM" id="SSF52540">
    <property type="entry name" value="P-loop containing nucleoside triphosphate hydrolases"/>
    <property type="match status" value="1"/>
</dbReference>
<protein>
    <recommendedName>
        <fullName evidence="1">GIY-YIG domain-containing protein</fullName>
    </recommendedName>
</protein>
<dbReference type="CDD" id="cd10439">
    <property type="entry name" value="GIY-YIG_COG3410"/>
    <property type="match status" value="1"/>
</dbReference>
<dbReference type="Pfam" id="PF09848">
    <property type="entry name" value="SLFN-g3_helicase"/>
    <property type="match status" value="1"/>
</dbReference>
<dbReference type="InterPro" id="IPR000305">
    <property type="entry name" value="GIY-YIG_endonuc"/>
</dbReference>
<evidence type="ECO:0000259" key="1">
    <source>
        <dbReference type="PROSITE" id="PS50164"/>
    </source>
</evidence>
<dbReference type="InterPro" id="IPR027417">
    <property type="entry name" value="P-loop_NTPase"/>
</dbReference>